<protein>
    <submittedName>
        <fullName evidence="3">Acyl-CoA thioester hydrolase</fullName>
    </submittedName>
</protein>
<dbReference type="EMBL" id="FNIN01000005">
    <property type="protein sequence ID" value="SDN70827.1"/>
    <property type="molecule type" value="Genomic_DNA"/>
</dbReference>
<evidence type="ECO:0000313" key="4">
    <source>
        <dbReference type="Proteomes" id="UP000199602"/>
    </source>
</evidence>
<sequence length="142" mass="16621">MPKLSENFPQPEVWHKHKVFYGETDAMGVVYYANYLKWFEIARNTYISQQGLTYSEIEAKGVFLPVREAHCRYYKPAHFDEIIYIRAAISEWKRASFKFIYEITNYEKSIVLALGYTVHPCVDKKGKPIAVPSWLKQACTIT</sequence>
<dbReference type="Proteomes" id="UP000199602">
    <property type="component" value="Unassembled WGS sequence"/>
</dbReference>
<comment type="similarity">
    <text evidence="1">Belongs to the 4-hydroxybenzoyl-CoA thioesterase family.</text>
</comment>
<keyword evidence="4" id="KW-1185">Reference proteome</keyword>
<dbReference type="NCBIfam" id="TIGR00051">
    <property type="entry name" value="YbgC/FadM family acyl-CoA thioesterase"/>
    <property type="match status" value="1"/>
</dbReference>
<dbReference type="PIRSF" id="PIRSF003230">
    <property type="entry name" value="YbgC"/>
    <property type="match status" value="1"/>
</dbReference>
<dbReference type="CDD" id="cd00586">
    <property type="entry name" value="4HBT"/>
    <property type="match status" value="1"/>
</dbReference>
<evidence type="ECO:0000313" key="3">
    <source>
        <dbReference type="EMBL" id="SDN70827.1"/>
    </source>
</evidence>
<dbReference type="PANTHER" id="PTHR31793">
    <property type="entry name" value="4-HYDROXYBENZOYL-COA THIOESTERASE FAMILY MEMBER"/>
    <property type="match status" value="1"/>
</dbReference>
<dbReference type="GO" id="GO:0047617">
    <property type="term" value="F:fatty acyl-CoA hydrolase activity"/>
    <property type="evidence" value="ECO:0007669"/>
    <property type="project" value="TreeGrafter"/>
</dbReference>
<accession>A0A1H0DKQ3</accession>
<gene>
    <name evidence="3" type="ORF">SAMN04488516_10562</name>
</gene>
<dbReference type="AlphaFoldDB" id="A0A1H0DKQ3"/>
<dbReference type="InterPro" id="IPR050563">
    <property type="entry name" value="4-hydroxybenzoyl-CoA_TE"/>
</dbReference>
<dbReference type="Gene3D" id="3.10.129.10">
    <property type="entry name" value="Hotdog Thioesterase"/>
    <property type="match status" value="1"/>
</dbReference>
<dbReference type="SUPFAM" id="SSF54637">
    <property type="entry name" value="Thioesterase/thiol ester dehydrase-isomerase"/>
    <property type="match status" value="1"/>
</dbReference>
<dbReference type="OrthoDB" id="9808429at2"/>
<name>A0A1H0DKQ3_9BACT</name>
<evidence type="ECO:0000256" key="2">
    <source>
        <dbReference type="ARBA" id="ARBA00022801"/>
    </source>
</evidence>
<proteinExistence type="inferred from homology"/>
<dbReference type="PANTHER" id="PTHR31793:SF27">
    <property type="entry name" value="NOVEL THIOESTERASE SUPERFAMILY DOMAIN AND SAPOSIN A-TYPE DOMAIN CONTAINING PROTEIN (0610012H03RIK)"/>
    <property type="match status" value="1"/>
</dbReference>
<dbReference type="STRING" id="206665.SAMN04488516_10562"/>
<dbReference type="InterPro" id="IPR006684">
    <property type="entry name" value="YbgC/YbaW"/>
</dbReference>
<dbReference type="InterPro" id="IPR029069">
    <property type="entry name" value="HotDog_dom_sf"/>
</dbReference>
<keyword evidence="2 3" id="KW-0378">Hydrolase</keyword>
<dbReference type="Pfam" id="PF13279">
    <property type="entry name" value="4HBT_2"/>
    <property type="match status" value="1"/>
</dbReference>
<organism evidence="3 4">
    <name type="scientific">Desulfonauticus submarinus</name>
    <dbReference type="NCBI Taxonomy" id="206665"/>
    <lineage>
        <taxon>Bacteria</taxon>
        <taxon>Pseudomonadati</taxon>
        <taxon>Thermodesulfobacteriota</taxon>
        <taxon>Desulfovibrionia</taxon>
        <taxon>Desulfovibrionales</taxon>
        <taxon>Desulfonauticaceae</taxon>
        <taxon>Desulfonauticus</taxon>
    </lineage>
</organism>
<reference evidence="3 4" key="1">
    <citation type="submission" date="2016-10" db="EMBL/GenBank/DDBJ databases">
        <authorList>
            <person name="de Groot N.N."/>
        </authorList>
    </citation>
    <scope>NUCLEOTIDE SEQUENCE [LARGE SCALE GENOMIC DNA]</scope>
    <source>
        <strain evidence="3 4">DSM 15269</strain>
    </source>
</reference>
<dbReference type="RefSeq" id="WP_092065088.1">
    <property type="nucleotide sequence ID" value="NZ_FNIN01000005.1"/>
</dbReference>
<evidence type="ECO:0000256" key="1">
    <source>
        <dbReference type="ARBA" id="ARBA00005953"/>
    </source>
</evidence>